<reference evidence="8 9" key="1">
    <citation type="submission" date="2023-09" db="EMBL/GenBank/DDBJ databases">
        <authorList>
            <person name="Rey-Velasco X."/>
        </authorList>
    </citation>
    <scope>NUCLEOTIDE SEQUENCE [LARGE SCALE GENOMIC DNA]</scope>
    <source>
        <strain evidence="8 9">P007</strain>
    </source>
</reference>
<evidence type="ECO:0000256" key="3">
    <source>
        <dbReference type="ARBA" id="ARBA00023125"/>
    </source>
</evidence>
<dbReference type="Pfam" id="PF00072">
    <property type="entry name" value="Response_reg"/>
    <property type="match status" value="1"/>
</dbReference>
<keyword evidence="4" id="KW-0804">Transcription</keyword>
<keyword evidence="3" id="KW-0238">DNA-binding</keyword>
<keyword evidence="9" id="KW-1185">Reference proteome</keyword>
<keyword evidence="2" id="KW-0805">Transcription regulation</keyword>
<dbReference type="InterPro" id="IPR000792">
    <property type="entry name" value="Tscrpt_reg_LuxR_C"/>
</dbReference>
<dbReference type="PRINTS" id="PR00038">
    <property type="entry name" value="HTHLUXR"/>
</dbReference>
<name>A0ABU3BJE7_9FLAO</name>
<dbReference type="SMART" id="SM00448">
    <property type="entry name" value="REC"/>
    <property type="match status" value="1"/>
</dbReference>
<keyword evidence="1 5" id="KW-0597">Phosphoprotein</keyword>
<evidence type="ECO:0000256" key="5">
    <source>
        <dbReference type="PROSITE-ProRule" id="PRU00169"/>
    </source>
</evidence>
<sequence length="213" mass="23733">MELSSVKIKVVIVDDHPLVIEGLKALLQGNRSIQIVFTCDHNTTLRNYLQSNSADIVLLDINLPDISGIEICKGLSQEFPNIAVIGLSTYGEHSIVNQMIQNGAKGYLLKNVTENELVKAINKVYVGKHYYGAEIQEVLANAIFQKQEVKPRLTKREQQILKLIVNGSTNNQIADKLFISPLTVETHRRNLMKKMKANNTASLVKIAIEDALV</sequence>
<dbReference type="Pfam" id="PF00196">
    <property type="entry name" value="GerE"/>
    <property type="match status" value="1"/>
</dbReference>
<dbReference type="InterPro" id="IPR039420">
    <property type="entry name" value="WalR-like"/>
</dbReference>
<dbReference type="Gene3D" id="3.40.50.2300">
    <property type="match status" value="1"/>
</dbReference>
<dbReference type="InterPro" id="IPR001789">
    <property type="entry name" value="Sig_transdc_resp-reg_receiver"/>
</dbReference>
<evidence type="ECO:0000313" key="9">
    <source>
        <dbReference type="Proteomes" id="UP001250662"/>
    </source>
</evidence>
<evidence type="ECO:0000256" key="2">
    <source>
        <dbReference type="ARBA" id="ARBA00023015"/>
    </source>
</evidence>
<dbReference type="InterPro" id="IPR016032">
    <property type="entry name" value="Sig_transdc_resp-reg_C-effctor"/>
</dbReference>
<evidence type="ECO:0000313" key="8">
    <source>
        <dbReference type="EMBL" id="MDT0622275.1"/>
    </source>
</evidence>
<dbReference type="PANTHER" id="PTHR43214:SF41">
    <property type="entry name" value="NITRATE_NITRITE RESPONSE REGULATOR PROTEIN NARP"/>
    <property type="match status" value="1"/>
</dbReference>
<dbReference type="Proteomes" id="UP001250662">
    <property type="component" value="Unassembled WGS sequence"/>
</dbReference>
<evidence type="ECO:0000256" key="1">
    <source>
        <dbReference type="ARBA" id="ARBA00022553"/>
    </source>
</evidence>
<comment type="caution">
    <text evidence="8">The sequence shown here is derived from an EMBL/GenBank/DDBJ whole genome shotgun (WGS) entry which is preliminary data.</text>
</comment>
<feature type="modified residue" description="4-aspartylphosphate" evidence="5">
    <location>
        <position position="60"/>
    </location>
</feature>
<dbReference type="RefSeq" id="WP_311388124.1">
    <property type="nucleotide sequence ID" value="NZ_JAVRHU010000003.1"/>
</dbReference>
<protein>
    <submittedName>
        <fullName evidence="8">Response regulator transcription factor</fullName>
    </submittedName>
</protein>
<organism evidence="8 9">
    <name type="scientific">Croceitalea vernalis</name>
    <dbReference type="NCBI Taxonomy" id="3075599"/>
    <lineage>
        <taxon>Bacteria</taxon>
        <taxon>Pseudomonadati</taxon>
        <taxon>Bacteroidota</taxon>
        <taxon>Flavobacteriia</taxon>
        <taxon>Flavobacteriales</taxon>
        <taxon>Flavobacteriaceae</taxon>
        <taxon>Croceitalea</taxon>
    </lineage>
</organism>
<dbReference type="PROSITE" id="PS50043">
    <property type="entry name" value="HTH_LUXR_2"/>
    <property type="match status" value="1"/>
</dbReference>
<dbReference type="EMBL" id="JAVRHU010000003">
    <property type="protein sequence ID" value="MDT0622275.1"/>
    <property type="molecule type" value="Genomic_DNA"/>
</dbReference>
<evidence type="ECO:0000259" key="6">
    <source>
        <dbReference type="PROSITE" id="PS50043"/>
    </source>
</evidence>
<accession>A0ABU3BJE7</accession>
<dbReference type="CDD" id="cd17535">
    <property type="entry name" value="REC_NarL-like"/>
    <property type="match status" value="1"/>
</dbReference>
<feature type="domain" description="HTH luxR-type" evidence="6">
    <location>
        <begin position="146"/>
        <end position="211"/>
    </location>
</feature>
<dbReference type="SUPFAM" id="SSF46894">
    <property type="entry name" value="C-terminal effector domain of the bipartite response regulators"/>
    <property type="match status" value="1"/>
</dbReference>
<evidence type="ECO:0000259" key="7">
    <source>
        <dbReference type="PROSITE" id="PS50110"/>
    </source>
</evidence>
<dbReference type="SUPFAM" id="SSF52172">
    <property type="entry name" value="CheY-like"/>
    <property type="match status" value="1"/>
</dbReference>
<dbReference type="InterPro" id="IPR058245">
    <property type="entry name" value="NreC/VraR/RcsB-like_REC"/>
</dbReference>
<dbReference type="SMART" id="SM00421">
    <property type="entry name" value="HTH_LUXR"/>
    <property type="match status" value="1"/>
</dbReference>
<dbReference type="PANTHER" id="PTHR43214">
    <property type="entry name" value="TWO-COMPONENT RESPONSE REGULATOR"/>
    <property type="match status" value="1"/>
</dbReference>
<proteinExistence type="predicted"/>
<dbReference type="PROSITE" id="PS50110">
    <property type="entry name" value="RESPONSE_REGULATORY"/>
    <property type="match status" value="1"/>
</dbReference>
<dbReference type="InterPro" id="IPR011006">
    <property type="entry name" value="CheY-like_superfamily"/>
</dbReference>
<evidence type="ECO:0000256" key="4">
    <source>
        <dbReference type="ARBA" id="ARBA00023163"/>
    </source>
</evidence>
<dbReference type="CDD" id="cd06170">
    <property type="entry name" value="LuxR_C_like"/>
    <property type="match status" value="1"/>
</dbReference>
<dbReference type="PROSITE" id="PS00622">
    <property type="entry name" value="HTH_LUXR_1"/>
    <property type="match status" value="1"/>
</dbReference>
<feature type="domain" description="Response regulatory" evidence="7">
    <location>
        <begin position="9"/>
        <end position="125"/>
    </location>
</feature>
<gene>
    <name evidence="8" type="ORF">RM520_11615</name>
</gene>